<evidence type="ECO:0000313" key="2">
    <source>
        <dbReference type="EMBL" id="SDX99830.1"/>
    </source>
</evidence>
<dbReference type="OrthoDB" id="5181126at2"/>
<proteinExistence type="predicted"/>
<name>A0A1H3G9V7_9PSEU</name>
<protein>
    <submittedName>
        <fullName evidence="2">Uncharacterized protein</fullName>
    </submittedName>
</protein>
<dbReference type="Proteomes" id="UP000199529">
    <property type="component" value="Unassembled WGS sequence"/>
</dbReference>
<reference evidence="3" key="1">
    <citation type="submission" date="2016-10" db="EMBL/GenBank/DDBJ databases">
        <authorList>
            <person name="Varghese N."/>
            <person name="Submissions S."/>
        </authorList>
    </citation>
    <scope>NUCLEOTIDE SEQUENCE [LARGE SCALE GENOMIC DNA]</scope>
    <source>
        <strain evidence="3">CGMCC 4.3530</strain>
    </source>
</reference>
<sequence>MNDLMASRSQLLKRSNGERDDDTACDGAADSVATPAGGSRRSDPLADLTFEVPHGRRAVAGLSGSGTIWRVEPFVSGEVAEWLSDHDRALLRSGELFEHPTYQCLRCGQPGDMGRDETSVVVLLANDERTLGALGRVHAACGPSAIHSRREVEEWARAGKARGSGLPDGVITACLELDGVLYPAVIVVPSANFRVWAEGAATPADSCVAEMRESGFSLVELPGPAPVQRLRWTVRVKQSQLVTIARPGRTWWSWQEATKPVALGEEWLSAARDRRRVVLLVTGARLASYGDDEARFRAALVSAGSQGRLAGALVSVNGVKAARMTR</sequence>
<dbReference type="RefSeq" id="WP_143061019.1">
    <property type="nucleotide sequence ID" value="NZ_FNOK01000018.1"/>
</dbReference>
<keyword evidence="3" id="KW-1185">Reference proteome</keyword>
<gene>
    <name evidence="2" type="ORF">SAMN05216215_101893</name>
</gene>
<dbReference type="EMBL" id="FNOK01000018">
    <property type="protein sequence ID" value="SDX99830.1"/>
    <property type="molecule type" value="Genomic_DNA"/>
</dbReference>
<organism evidence="2 3">
    <name type="scientific">Saccharopolyspora shandongensis</name>
    <dbReference type="NCBI Taxonomy" id="418495"/>
    <lineage>
        <taxon>Bacteria</taxon>
        <taxon>Bacillati</taxon>
        <taxon>Actinomycetota</taxon>
        <taxon>Actinomycetes</taxon>
        <taxon>Pseudonocardiales</taxon>
        <taxon>Pseudonocardiaceae</taxon>
        <taxon>Saccharopolyspora</taxon>
    </lineage>
</organism>
<feature type="region of interest" description="Disordered" evidence="1">
    <location>
        <begin position="1"/>
        <end position="44"/>
    </location>
</feature>
<evidence type="ECO:0000256" key="1">
    <source>
        <dbReference type="SAM" id="MobiDB-lite"/>
    </source>
</evidence>
<accession>A0A1H3G9V7</accession>
<evidence type="ECO:0000313" key="3">
    <source>
        <dbReference type="Proteomes" id="UP000199529"/>
    </source>
</evidence>
<dbReference type="AlphaFoldDB" id="A0A1H3G9V7"/>